<dbReference type="EMBL" id="CAJVPM010019251">
    <property type="protein sequence ID" value="CAG8628853.1"/>
    <property type="molecule type" value="Genomic_DNA"/>
</dbReference>
<organism evidence="1 2">
    <name type="scientific">Scutellospora calospora</name>
    <dbReference type="NCBI Taxonomy" id="85575"/>
    <lineage>
        <taxon>Eukaryota</taxon>
        <taxon>Fungi</taxon>
        <taxon>Fungi incertae sedis</taxon>
        <taxon>Mucoromycota</taxon>
        <taxon>Glomeromycotina</taxon>
        <taxon>Glomeromycetes</taxon>
        <taxon>Diversisporales</taxon>
        <taxon>Gigasporaceae</taxon>
        <taxon>Scutellospora</taxon>
    </lineage>
</organism>
<name>A0ACA9N5F5_9GLOM</name>
<accession>A0ACA9N5F5</accession>
<proteinExistence type="predicted"/>
<protein>
    <submittedName>
        <fullName evidence="1">5680_t:CDS:1</fullName>
    </submittedName>
</protein>
<keyword evidence="2" id="KW-1185">Reference proteome</keyword>
<reference evidence="1" key="1">
    <citation type="submission" date="2021-06" db="EMBL/GenBank/DDBJ databases">
        <authorList>
            <person name="Kallberg Y."/>
            <person name="Tangrot J."/>
            <person name="Rosling A."/>
        </authorList>
    </citation>
    <scope>NUCLEOTIDE SEQUENCE</scope>
    <source>
        <strain evidence="1">AU212A</strain>
    </source>
</reference>
<feature type="non-terminal residue" evidence="1">
    <location>
        <position position="1"/>
    </location>
</feature>
<evidence type="ECO:0000313" key="1">
    <source>
        <dbReference type="EMBL" id="CAG8628853.1"/>
    </source>
</evidence>
<sequence length="218" mass="25549">LHSQWNFARALVHDSCAPNHAILSDGTQHSPAIRKIYPITDQGGCDDINYNNLVTYYIKKWCSDHFRVLYTLYFPKDGFWGPALGHDHDFEGIIMTWKNVSGFWYRDELLMHRHHDWTHEPWNNVLSFNYNGTEGNGLELPKIYVGWAKHAMFNNKYTDYTNIIAQFTDYEYRSDNYQLWASNSLIEVTDDNWYGQKFKAYNWGGKATPPTDTDICNA</sequence>
<gene>
    <name evidence="1" type="ORF">SCALOS_LOCUS7897</name>
</gene>
<evidence type="ECO:0000313" key="2">
    <source>
        <dbReference type="Proteomes" id="UP000789860"/>
    </source>
</evidence>
<comment type="caution">
    <text evidence="1">The sequence shown here is derived from an EMBL/GenBank/DDBJ whole genome shotgun (WGS) entry which is preliminary data.</text>
</comment>
<dbReference type="Proteomes" id="UP000789860">
    <property type="component" value="Unassembled WGS sequence"/>
</dbReference>